<comment type="similarity">
    <text evidence="1 6 7">Belongs to the universal ribosomal protein uL6 family.</text>
</comment>
<keyword evidence="5 6" id="KW-0687">Ribonucleoprotein</keyword>
<comment type="caution">
    <text evidence="10">The sequence shown here is derived from an EMBL/GenBank/DDBJ whole genome shotgun (WGS) entry which is preliminary data.</text>
</comment>
<dbReference type="GO" id="GO:0002181">
    <property type="term" value="P:cytoplasmic translation"/>
    <property type="evidence" value="ECO:0007669"/>
    <property type="project" value="TreeGrafter"/>
</dbReference>
<evidence type="ECO:0000256" key="7">
    <source>
        <dbReference type="RuleBase" id="RU003869"/>
    </source>
</evidence>
<evidence type="ECO:0000256" key="5">
    <source>
        <dbReference type="ARBA" id="ARBA00023274"/>
    </source>
</evidence>
<dbReference type="InterPro" id="IPR019906">
    <property type="entry name" value="Ribosomal_uL6_bac-type"/>
</dbReference>
<dbReference type="InterPro" id="IPR000702">
    <property type="entry name" value="Ribosomal_uL6-like"/>
</dbReference>
<evidence type="ECO:0000256" key="2">
    <source>
        <dbReference type="ARBA" id="ARBA00022730"/>
    </source>
</evidence>
<dbReference type="NCBIfam" id="TIGR03654">
    <property type="entry name" value="L6_bact"/>
    <property type="match status" value="1"/>
</dbReference>
<dbReference type="PANTHER" id="PTHR11655">
    <property type="entry name" value="60S/50S RIBOSOMAL PROTEIN L6/L9"/>
    <property type="match status" value="1"/>
</dbReference>
<keyword evidence="2 6" id="KW-0699">rRNA-binding</keyword>
<evidence type="ECO:0000259" key="9">
    <source>
        <dbReference type="Pfam" id="PF00347"/>
    </source>
</evidence>
<dbReference type="PANTHER" id="PTHR11655:SF14">
    <property type="entry name" value="LARGE RIBOSOMAL SUBUNIT PROTEIN UL6M"/>
    <property type="match status" value="1"/>
</dbReference>
<dbReference type="GO" id="GO:0019843">
    <property type="term" value="F:rRNA binding"/>
    <property type="evidence" value="ECO:0007669"/>
    <property type="project" value="UniProtKB-UniRule"/>
</dbReference>
<evidence type="ECO:0000256" key="1">
    <source>
        <dbReference type="ARBA" id="ARBA00009356"/>
    </source>
</evidence>
<sequence length="178" mass="18965">MSRVGKQVITIPSGVELKLAGRTVSAKGPKGQLSYDILDGIEVEIEGAQAEVKQTKSGKNANAFHGLSRALINNLVLGVSQGFSKSLEIIGTGYRAQVQGKKITLALGFSHPIEYALPEGIEAKVEGQILTISGIDKAVVGQVAAEIRRFRPPEPYKGKGVRYTTEHVRRKAGKSATA</sequence>
<feature type="domain" description="Large ribosomal subunit protein uL6 alpha-beta" evidence="9">
    <location>
        <begin position="90"/>
        <end position="163"/>
    </location>
</feature>
<dbReference type="Pfam" id="PF00347">
    <property type="entry name" value="Ribosomal_L6"/>
    <property type="match status" value="2"/>
</dbReference>
<organism evidence="10 11">
    <name type="scientific">Eiseniibacteriota bacterium</name>
    <dbReference type="NCBI Taxonomy" id="2212470"/>
    <lineage>
        <taxon>Bacteria</taxon>
        <taxon>Candidatus Eiseniibacteriota</taxon>
    </lineage>
</organism>
<reference evidence="10 11" key="1">
    <citation type="submission" date="2020-03" db="EMBL/GenBank/DDBJ databases">
        <title>Metabolic flexibility allows generalist bacteria to become dominant in a frequently disturbed ecosystem.</title>
        <authorList>
            <person name="Chen Y.-J."/>
            <person name="Leung P.M."/>
            <person name="Bay S.K."/>
            <person name="Hugenholtz P."/>
            <person name="Kessler A.J."/>
            <person name="Shelley G."/>
            <person name="Waite D.W."/>
            <person name="Cook P.L."/>
            <person name="Greening C."/>
        </authorList>
    </citation>
    <scope>NUCLEOTIDE SEQUENCE [LARGE SCALE GENOMIC DNA]</scope>
    <source>
        <strain evidence="10">SS_bin_28</strain>
    </source>
</reference>
<comment type="function">
    <text evidence="6 8">This protein binds to the 23S rRNA, and is important in its secondary structure. It is located near the subunit interface in the base of the L7/L12 stalk, and near the tRNA binding site of the peptidyltransferase center.</text>
</comment>
<keyword evidence="3 6" id="KW-0694">RNA-binding</keyword>
<dbReference type="AlphaFoldDB" id="A0A7Y2E4T9"/>
<evidence type="ECO:0000313" key="10">
    <source>
        <dbReference type="EMBL" id="NNF05141.1"/>
    </source>
</evidence>
<dbReference type="GO" id="GO:0003735">
    <property type="term" value="F:structural constituent of ribosome"/>
    <property type="evidence" value="ECO:0007669"/>
    <property type="project" value="UniProtKB-UniRule"/>
</dbReference>
<dbReference type="PRINTS" id="PR00059">
    <property type="entry name" value="RIBOSOMALL6"/>
</dbReference>
<evidence type="ECO:0000256" key="8">
    <source>
        <dbReference type="RuleBase" id="RU003870"/>
    </source>
</evidence>
<feature type="domain" description="Large ribosomal subunit protein uL6 alpha-beta" evidence="9">
    <location>
        <begin position="11"/>
        <end position="82"/>
    </location>
</feature>
<dbReference type="FunFam" id="3.90.930.12:FF:000002">
    <property type="entry name" value="50S ribosomal protein L6"/>
    <property type="match status" value="1"/>
</dbReference>
<dbReference type="InterPro" id="IPR036789">
    <property type="entry name" value="Ribosomal_uL6-like_a/b-dom_sf"/>
</dbReference>
<evidence type="ECO:0000256" key="3">
    <source>
        <dbReference type="ARBA" id="ARBA00022884"/>
    </source>
</evidence>
<dbReference type="PROSITE" id="PS00525">
    <property type="entry name" value="RIBOSOMAL_L6_1"/>
    <property type="match status" value="1"/>
</dbReference>
<comment type="subunit">
    <text evidence="6">Part of the 50S ribosomal subunit.</text>
</comment>
<dbReference type="FunFam" id="3.90.930.12:FF:000001">
    <property type="entry name" value="50S ribosomal protein L6"/>
    <property type="match status" value="1"/>
</dbReference>
<dbReference type="InterPro" id="IPR020040">
    <property type="entry name" value="Ribosomal_uL6_a/b-dom"/>
</dbReference>
<dbReference type="Gene3D" id="3.90.930.12">
    <property type="entry name" value="Ribosomal protein L6, alpha-beta domain"/>
    <property type="match status" value="2"/>
</dbReference>
<dbReference type="SUPFAM" id="SSF56053">
    <property type="entry name" value="Ribosomal protein L6"/>
    <property type="match status" value="2"/>
</dbReference>
<keyword evidence="4 6" id="KW-0689">Ribosomal protein</keyword>
<accession>A0A7Y2E4T9</accession>
<proteinExistence type="inferred from homology"/>
<dbReference type="PIRSF" id="PIRSF002162">
    <property type="entry name" value="Ribosomal_L6"/>
    <property type="match status" value="1"/>
</dbReference>
<evidence type="ECO:0000256" key="6">
    <source>
        <dbReference type="HAMAP-Rule" id="MF_01365"/>
    </source>
</evidence>
<dbReference type="HAMAP" id="MF_01365_B">
    <property type="entry name" value="Ribosomal_uL6_B"/>
    <property type="match status" value="1"/>
</dbReference>
<dbReference type="InterPro" id="IPR002358">
    <property type="entry name" value="Ribosomal_uL6_CS"/>
</dbReference>
<name>A0A7Y2E4T9_UNCEI</name>
<dbReference type="EMBL" id="JABDJR010000003">
    <property type="protein sequence ID" value="NNF05141.1"/>
    <property type="molecule type" value="Genomic_DNA"/>
</dbReference>
<dbReference type="Proteomes" id="UP000547674">
    <property type="component" value="Unassembled WGS sequence"/>
</dbReference>
<dbReference type="GO" id="GO:0022625">
    <property type="term" value="C:cytosolic large ribosomal subunit"/>
    <property type="evidence" value="ECO:0007669"/>
    <property type="project" value="UniProtKB-UniRule"/>
</dbReference>
<evidence type="ECO:0000256" key="4">
    <source>
        <dbReference type="ARBA" id="ARBA00022980"/>
    </source>
</evidence>
<gene>
    <name evidence="6 10" type="primary">rplF</name>
    <name evidence="10" type="ORF">HKN21_00135</name>
</gene>
<protein>
    <recommendedName>
        <fullName evidence="6">Large ribosomal subunit protein uL6</fullName>
    </recommendedName>
</protein>
<evidence type="ECO:0000313" key="11">
    <source>
        <dbReference type="Proteomes" id="UP000547674"/>
    </source>
</evidence>